<reference evidence="2" key="1">
    <citation type="submission" date="2020-06" db="EMBL/GenBank/DDBJ databases">
        <title>Legume-microbial interactions unlock mineral nutrients during tropical forest succession.</title>
        <authorList>
            <person name="Epihov D.Z."/>
        </authorList>
    </citation>
    <scope>NUCLEOTIDE SEQUENCE [LARGE SCALE GENOMIC DNA]</scope>
    <source>
        <strain evidence="2">Pan2503</strain>
    </source>
</reference>
<evidence type="ECO:0000313" key="3">
    <source>
        <dbReference type="Proteomes" id="UP000567293"/>
    </source>
</evidence>
<dbReference type="AlphaFoldDB" id="A0A7V8NR55"/>
<evidence type="ECO:0000313" key="2">
    <source>
        <dbReference type="EMBL" id="MBA0085958.1"/>
    </source>
</evidence>
<name>A0A7V8NR55_9BACT</name>
<feature type="region of interest" description="Disordered" evidence="1">
    <location>
        <begin position="56"/>
        <end position="131"/>
    </location>
</feature>
<comment type="caution">
    <text evidence="2">The sequence shown here is derived from an EMBL/GenBank/DDBJ whole genome shotgun (WGS) entry which is preliminary data.</text>
</comment>
<evidence type="ECO:0000256" key="1">
    <source>
        <dbReference type="SAM" id="MobiDB-lite"/>
    </source>
</evidence>
<proteinExistence type="predicted"/>
<feature type="compositionally biased region" description="Low complexity" evidence="1">
    <location>
        <begin position="72"/>
        <end position="93"/>
    </location>
</feature>
<dbReference type="Proteomes" id="UP000567293">
    <property type="component" value="Unassembled WGS sequence"/>
</dbReference>
<keyword evidence="3" id="KW-1185">Reference proteome</keyword>
<sequence>MLATLALGLPILVVLAIRFLWDRNLYLGRSKELEKLIWQLHRIASAMEHQMNLSFPAVQPGTEEPSDLGYLQQPAAQAPKAARQAAAQSVAAPSGTAPVSEDKEPAEQQPATSEPSAEPPRHAGVNSMFGL</sequence>
<accession>A0A7V8NR55</accession>
<organism evidence="2 3">
    <name type="scientific">Candidatus Acidiferrum panamense</name>
    <dbReference type="NCBI Taxonomy" id="2741543"/>
    <lineage>
        <taxon>Bacteria</taxon>
        <taxon>Pseudomonadati</taxon>
        <taxon>Acidobacteriota</taxon>
        <taxon>Terriglobia</taxon>
        <taxon>Candidatus Acidiferrales</taxon>
        <taxon>Candidatus Acidiferrum</taxon>
    </lineage>
</organism>
<gene>
    <name evidence="2" type="ORF">HRJ53_13245</name>
</gene>
<dbReference type="EMBL" id="JACDQQ010001285">
    <property type="protein sequence ID" value="MBA0085958.1"/>
    <property type="molecule type" value="Genomic_DNA"/>
</dbReference>
<protein>
    <submittedName>
        <fullName evidence="2">Uncharacterized protein</fullName>
    </submittedName>
</protein>